<dbReference type="InterPro" id="IPR022812">
    <property type="entry name" value="Dynamin"/>
</dbReference>
<dbReference type="GO" id="GO:0048312">
    <property type="term" value="P:intracellular distribution of mitochondria"/>
    <property type="evidence" value="ECO:0007669"/>
    <property type="project" value="TreeGrafter"/>
</dbReference>
<dbReference type="InterPro" id="IPR020850">
    <property type="entry name" value="GED_dom"/>
</dbReference>
<comment type="caution">
    <text evidence="5">The sequence shown here is derived from an EMBL/GenBank/DDBJ whole genome shotgun (WGS) entry which is preliminary data.</text>
</comment>
<dbReference type="InterPro" id="IPR000375">
    <property type="entry name" value="Dynamin_stalk"/>
</dbReference>
<dbReference type="GO" id="GO:0003924">
    <property type="term" value="F:GTPase activity"/>
    <property type="evidence" value="ECO:0007669"/>
    <property type="project" value="InterPro"/>
</dbReference>
<dbReference type="InterPro" id="IPR003130">
    <property type="entry name" value="GED"/>
</dbReference>
<dbReference type="InterPro" id="IPR001401">
    <property type="entry name" value="Dynamin_GTPase"/>
</dbReference>
<dbReference type="GO" id="GO:0005874">
    <property type="term" value="C:microtubule"/>
    <property type="evidence" value="ECO:0007669"/>
    <property type="project" value="TreeGrafter"/>
</dbReference>
<reference evidence="5" key="1">
    <citation type="journal article" date="2023" name="Mol. Phylogenet. Evol.">
        <title>Genome-scale phylogeny and comparative genomics of the fungal order Sordariales.</title>
        <authorList>
            <person name="Hensen N."/>
            <person name="Bonometti L."/>
            <person name="Westerberg I."/>
            <person name="Brannstrom I.O."/>
            <person name="Guillou S."/>
            <person name="Cros-Aarteil S."/>
            <person name="Calhoun S."/>
            <person name="Haridas S."/>
            <person name="Kuo A."/>
            <person name="Mondo S."/>
            <person name="Pangilinan J."/>
            <person name="Riley R."/>
            <person name="LaButti K."/>
            <person name="Andreopoulos B."/>
            <person name="Lipzen A."/>
            <person name="Chen C."/>
            <person name="Yan M."/>
            <person name="Daum C."/>
            <person name="Ng V."/>
            <person name="Clum A."/>
            <person name="Steindorff A."/>
            <person name="Ohm R.A."/>
            <person name="Martin F."/>
            <person name="Silar P."/>
            <person name="Natvig D.O."/>
            <person name="Lalanne C."/>
            <person name="Gautier V."/>
            <person name="Ament-Velasquez S.L."/>
            <person name="Kruys A."/>
            <person name="Hutchinson M.I."/>
            <person name="Powell A.J."/>
            <person name="Barry K."/>
            <person name="Miller A.N."/>
            <person name="Grigoriev I.V."/>
            <person name="Debuchy R."/>
            <person name="Gladieux P."/>
            <person name="Hiltunen Thoren M."/>
            <person name="Johannesson H."/>
        </authorList>
    </citation>
    <scope>NUCLEOTIDE SEQUENCE</scope>
    <source>
        <strain evidence="5">CBS 955.72</strain>
    </source>
</reference>
<dbReference type="CDD" id="cd08771">
    <property type="entry name" value="DLP_1"/>
    <property type="match status" value="1"/>
</dbReference>
<dbReference type="EMBL" id="JAUIQD010000004">
    <property type="protein sequence ID" value="KAK3352310.1"/>
    <property type="molecule type" value="Genomic_DNA"/>
</dbReference>
<feature type="domain" description="GED" evidence="3">
    <location>
        <begin position="630"/>
        <end position="718"/>
    </location>
</feature>
<proteinExistence type="predicted"/>
<dbReference type="Proteomes" id="UP001275084">
    <property type="component" value="Unassembled WGS sequence"/>
</dbReference>
<dbReference type="PANTHER" id="PTHR11566:SF215">
    <property type="entry name" value="DYNAMIN GTPASE"/>
    <property type="match status" value="1"/>
</dbReference>
<dbReference type="GO" id="GO:0008017">
    <property type="term" value="F:microtubule binding"/>
    <property type="evidence" value="ECO:0007669"/>
    <property type="project" value="TreeGrafter"/>
</dbReference>
<dbReference type="FunFam" id="3.40.50.300:FF:001425">
    <property type="entry name" value="Dynamin GTPase, putative"/>
    <property type="match status" value="1"/>
</dbReference>
<dbReference type="PROSITE" id="PS51718">
    <property type="entry name" value="G_DYNAMIN_2"/>
    <property type="match status" value="1"/>
</dbReference>
<dbReference type="GO" id="GO:0000266">
    <property type="term" value="P:mitochondrial fission"/>
    <property type="evidence" value="ECO:0007669"/>
    <property type="project" value="TreeGrafter"/>
</dbReference>
<keyword evidence="6" id="KW-1185">Reference proteome</keyword>
<evidence type="ECO:0000256" key="2">
    <source>
        <dbReference type="ARBA" id="ARBA00023134"/>
    </source>
</evidence>
<dbReference type="Pfam" id="PF00350">
    <property type="entry name" value="Dynamin_N"/>
    <property type="match status" value="1"/>
</dbReference>
<protein>
    <submittedName>
        <fullName evidence="5">P-loop containing nucleoside triphosphate hydrolase protein</fullName>
    </submittedName>
</protein>
<dbReference type="SUPFAM" id="SSF52540">
    <property type="entry name" value="P-loop containing nucleoside triphosphate hydrolases"/>
    <property type="match status" value="1"/>
</dbReference>
<dbReference type="InterPro" id="IPR027417">
    <property type="entry name" value="P-loop_NTPase"/>
</dbReference>
<accession>A0AAJ0HH16</accession>
<dbReference type="PANTHER" id="PTHR11566">
    <property type="entry name" value="DYNAMIN"/>
    <property type="match status" value="1"/>
</dbReference>
<evidence type="ECO:0000259" key="3">
    <source>
        <dbReference type="PROSITE" id="PS51388"/>
    </source>
</evidence>
<gene>
    <name evidence="5" type="ORF">B0T25DRAFT_541661</name>
</gene>
<dbReference type="Pfam" id="PF01031">
    <property type="entry name" value="Dynamin_M"/>
    <property type="match status" value="1"/>
</dbReference>
<dbReference type="GO" id="GO:0005739">
    <property type="term" value="C:mitochondrion"/>
    <property type="evidence" value="ECO:0007669"/>
    <property type="project" value="TreeGrafter"/>
</dbReference>
<dbReference type="Gene3D" id="3.40.50.300">
    <property type="entry name" value="P-loop containing nucleotide triphosphate hydrolases"/>
    <property type="match status" value="1"/>
</dbReference>
<evidence type="ECO:0000259" key="4">
    <source>
        <dbReference type="PROSITE" id="PS51718"/>
    </source>
</evidence>
<evidence type="ECO:0000313" key="5">
    <source>
        <dbReference type="EMBL" id="KAK3352310.1"/>
    </source>
</evidence>
<dbReference type="SMART" id="SM00053">
    <property type="entry name" value="DYNc"/>
    <property type="match status" value="1"/>
</dbReference>
<keyword evidence="2" id="KW-0342">GTP-binding</keyword>
<dbReference type="GO" id="GO:0005525">
    <property type="term" value="F:GTP binding"/>
    <property type="evidence" value="ECO:0007669"/>
    <property type="project" value="InterPro"/>
</dbReference>
<dbReference type="InterPro" id="IPR030381">
    <property type="entry name" value="G_DYNAMIN_dom"/>
</dbReference>
<dbReference type="PROSITE" id="PS51388">
    <property type="entry name" value="GED"/>
    <property type="match status" value="1"/>
</dbReference>
<keyword evidence="5" id="KW-0378">Hydrolase</keyword>
<sequence>MEAKPAGTEQGRSLDGLGNHIYLEKQDKLRDIGIDIHTSQIVVVGGQSSGKSSLLESLTGFSFPRGQGLCTRYATQITLRRNPVKSVVISITPRADADQFLNERLRAFRRELEDFENQGLTSVIEEANTAMGIRSGSEKNNTSLPMFSNDILKIEISGPKEPHLTVIDVPGLFQVTEEGHTTDLDKRMVECMVRRYMENERTIVLTVMSCLADRATEGVLQLAKSADPGGQRTVGVLTKADLVQEKAVHQSLLKKIQDNSLKLGYFIVRNRGADEGNLGISQCRMKEVELFARPEWAGISALGRAGVETLKVELQYLLTNLAKQELPKQRAEVAERLEDCRNRSNAMGPSRADASSQRGHLIKIASEFQHIILNALDARYDNNPVLRKPENKIITHILNLHEGFSELIWKKGHTTNFVSQTPVPQAGVSKYEEGIESCHSIKDESTSLELRGILNPHKFTCAEPSGSEAGEIMDKIDLAYTLNRGPEIGTFGGSLLAVVFREQAKKWEYLSDCHTSAVILRVHVFIKGILENVIPDRRLRDELWETVLVDRILRAYRLSLDHVGFLAGVELNGRLSTYNHYFSDNLQKTRLERFRQALKDCGKHGPDGKFVSMNDLDRFVENKSNTDQVKEDIHDILESYYKVARKRFVDAVCRQAIDHFLLDAKTSPLKVLTPELIAELTDEQLDRIAGEDAVTRRERERLYREIKGLEAAMAVLNS</sequence>
<dbReference type="GO" id="GO:0016559">
    <property type="term" value="P:peroxisome fission"/>
    <property type="evidence" value="ECO:0007669"/>
    <property type="project" value="TreeGrafter"/>
</dbReference>
<dbReference type="Pfam" id="PF02212">
    <property type="entry name" value="GED"/>
    <property type="match status" value="1"/>
</dbReference>
<dbReference type="InterPro" id="IPR045063">
    <property type="entry name" value="Dynamin_N"/>
</dbReference>
<dbReference type="GO" id="GO:0016020">
    <property type="term" value="C:membrane"/>
    <property type="evidence" value="ECO:0007669"/>
    <property type="project" value="TreeGrafter"/>
</dbReference>
<reference evidence="5" key="2">
    <citation type="submission" date="2023-06" db="EMBL/GenBank/DDBJ databases">
        <authorList>
            <consortium name="Lawrence Berkeley National Laboratory"/>
            <person name="Haridas S."/>
            <person name="Hensen N."/>
            <person name="Bonometti L."/>
            <person name="Westerberg I."/>
            <person name="Brannstrom I.O."/>
            <person name="Guillou S."/>
            <person name="Cros-Aarteil S."/>
            <person name="Calhoun S."/>
            <person name="Kuo A."/>
            <person name="Mondo S."/>
            <person name="Pangilinan J."/>
            <person name="Riley R."/>
            <person name="Labutti K."/>
            <person name="Andreopoulos B."/>
            <person name="Lipzen A."/>
            <person name="Chen C."/>
            <person name="Yanf M."/>
            <person name="Daum C."/>
            <person name="Ng V."/>
            <person name="Clum A."/>
            <person name="Steindorff A."/>
            <person name="Ohm R."/>
            <person name="Martin F."/>
            <person name="Silar P."/>
            <person name="Natvig D."/>
            <person name="Lalanne C."/>
            <person name="Gautier V."/>
            <person name="Ament-Velasquez S.L."/>
            <person name="Kruys A."/>
            <person name="Hutchinson M.I."/>
            <person name="Powell A.J."/>
            <person name="Barry K."/>
            <person name="Miller A.N."/>
            <person name="Grigoriev I.V."/>
            <person name="Debuchy R."/>
            <person name="Gladieux P."/>
            <person name="Thoren M.H."/>
            <person name="Johannesson H."/>
        </authorList>
    </citation>
    <scope>NUCLEOTIDE SEQUENCE</scope>
    <source>
        <strain evidence="5">CBS 955.72</strain>
    </source>
</reference>
<name>A0AAJ0HH16_9PEZI</name>
<evidence type="ECO:0000256" key="1">
    <source>
        <dbReference type="ARBA" id="ARBA00022741"/>
    </source>
</evidence>
<dbReference type="GO" id="GO:0006897">
    <property type="term" value="P:endocytosis"/>
    <property type="evidence" value="ECO:0007669"/>
    <property type="project" value="TreeGrafter"/>
</dbReference>
<dbReference type="AlphaFoldDB" id="A0AAJ0HH16"/>
<dbReference type="PRINTS" id="PR00195">
    <property type="entry name" value="DYNAMIN"/>
</dbReference>
<evidence type="ECO:0000313" key="6">
    <source>
        <dbReference type="Proteomes" id="UP001275084"/>
    </source>
</evidence>
<feature type="domain" description="Dynamin-type G" evidence="4">
    <location>
        <begin position="35"/>
        <end position="327"/>
    </location>
</feature>
<keyword evidence="1" id="KW-0547">Nucleotide-binding</keyword>
<organism evidence="5 6">
    <name type="scientific">Lasiosphaeria hispida</name>
    <dbReference type="NCBI Taxonomy" id="260671"/>
    <lineage>
        <taxon>Eukaryota</taxon>
        <taxon>Fungi</taxon>
        <taxon>Dikarya</taxon>
        <taxon>Ascomycota</taxon>
        <taxon>Pezizomycotina</taxon>
        <taxon>Sordariomycetes</taxon>
        <taxon>Sordariomycetidae</taxon>
        <taxon>Sordariales</taxon>
        <taxon>Lasiosphaeriaceae</taxon>
        <taxon>Lasiosphaeria</taxon>
    </lineage>
</organism>